<dbReference type="STRING" id="588602.SAMN04487991_3624"/>
<feature type="transmembrane region" description="Helical" evidence="1">
    <location>
        <begin position="7"/>
        <end position="28"/>
    </location>
</feature>
<dbReference type="EMBL" id="FORH01000008">
    <property type="protein sequence ID" value="SFK03735.1"/>
    <property type="molecule type" value="Genomic_DNA"/>
</dbReference>
<organism evidence="2 3">
    <name type="scientific">Celeribacter neptunius</name>
    <dbReference type="NCBI Taxonomy" id="588602"/>
    <lineage>
        <taxon>Bacteria</taxon>
        <taxon>Pseudomonadati</taxon>
        <taxon>Pseudomonadota</taxon>
        <taxon>Alphaproteobacteria</taxon>
        <taxon>Rhodobacterales</taxon>
        <taxon>Roseobacteraceae</taxon>
        <taxon>Celeribacter</taxon>
    </lineage>
</organism>
<protein>
    <recommendedName>
        <fullName evidence="4">CTP synthetase</fullName>
    </recommendedName>
</protein>
<gene>
    <name evidence="2" type="ORF">SAMN04487991_3624</name>
</gene>
<evidence type="ECO:0000256" key="1">
    <source>
        <dbReference type="SAM" id="Phobius"/>
    </source>
</evidence>
<dbReference type="AlphaFoldDB" id="A0A1I3W8C6"/>
<keyword evidence="1" id="KW-0812">Transmembrane</keyword>
<sequence>MNRLAGILYSLISTTLAGSFVVVALTIGQDTLKPILIAAAIGFVVALPVTWFIAKKITEEFS</sequence>
<keyword evidence="1" id="KW-0472">Membrane</keyword>
<proteinExistence type="predicted"/>
<dbReference type="Proteomes" id="UP000199630">
    <property type="component" value="Unassembled WGS sequence"/>
</dbReference>
<name>A0A1I3W8C6_9RHOB</name>
<feature type="transmembrane region" description="Helical" evidence="1">
    <location>
        <begin position="34"/>
        <end position="54"/>
    </location>
</feature>
<accession>A0A1I3W8C6</accession>
<evidence type="ECO:0008006" key="4">
    <source>
        <dbReference type="Google" id="ProtNLM"/>
    </source>
</evidence>
<dbReference type="RefSeq" id="WP_090062119.1">
    <property type="nucleotide sequence ID" value="NZ_FORH01000008.1"/>
</dbReference>
<evidence type="ECO:0000313" key="2">
    <source>
        <dbReference type="EMBL" id="SFK03735.1"/>
    </source>
</evidence>
<reference evidence="3" key="1">
    <citation type="submission" date="2016-10" db="EMBL/GenBank/DDBJ databases">
        <authorList>
            <person name="Varghese N."/>
            <person name="Submissions S."/>
        </authorList>
    </citation>
    <scope>NUCLEOTIDE SEQUENCE [LARGE SCALE GENOMIC DNA]</scope>
    <source>
        <strain evidence="3">DSM 26471</strain>
    </source>
</reference>
<dbReference type="OrthoDB" id="7510999at2"/>
<evidence type="ECO:0000313" key="3">
    <source>
        <dbReference type="Proteomes" id="UP000199630"/>
    </source>
</evidence>
<keyword evidence="1" id="KW-1133">Transmembrane helix</keyword>
<keyword evidence="3" id="KW-1185">Reference proteome</keyword>